<dbReference type="EMBL" id="LR217739">
    <property type="protein sequence ID" value="VFP87864.1"/>
    <property type="molecule type" value="Genomic_DNA"/>
</dbReference>
<dbReference type="GO" id="GO:0009431">
    <property type="term" value="C:bacterial-type flagellum basal body, MS ring"/>
    <property type="evidence" value="ECO:0007669"/>
    <property type="project" value="InterPro"/>
</dbReference>
<evidence type="ECO:0000256" key="12">
    <source>
        <dbReference type="SAM" id="Phobius"/>
    </source>
</evidence>
<dbReference type="Gene3D" id="3.30.300.30">
    <property type="match status" value="1"/>
</dbReference>
<dbReference type="Pfam" id="PF08345">
    <property type="entry name" value="YscJ_FliF_C"/>
    <property type="match status" value="1"/>
</dbReference>
<keyword evidence="8 12" id="KW-1133">Transmembrane helix</keyword>
<dbReference type="NCBIfam" id="TIGR00206">
    <property type="entry name" value="fliF"/>
    <property type="match status" value="1"/>
</dbReference>
<organism evidence="15 16">
    <name type="scientific">Buchnera aphidicola</name>
    <name type="common">Cinara piceae</name>
    <dbReference type="NCBI Taxonomy" id="1660043"/>
    <lineage>
        <taxon>Bacteria</taxon>
        <taxon>Pseudomonadati</taxon>
        <taxon>Pseudomonadota</taxon>
        <taxon>Gammaproteobacteria</taxon>
        <taxon>Enterobacterales</taxon>
        <taxon>Erwiniaceae</taxon>
        <taxon>Buchnera</taxon>
    </lineage>
</organism>
<evidence type="ECO:0000256" key="7">
    <source>
        <dbReference type="ARBA" id="ARBA00022692"/>
    </source>
</evidence>
<comment type="subcellular location">
    <subcellularLocation>
        <location evidence="2">Bacterial flagellum basal body</location>
    </subcellularLocation>
    <subcellularLocation>
        <location evidence="3">Cell membrane</location>
        <topology evidence="3">Multi-pass membrane protein</topology>
    </subcellularLocation>
</comment>
<dbReference type="GO" id="GO:0071973">
    <property type="term" value="P:bacterial-type flagellum-dependent cell motility"/>
    <property type="evidence" value="ECO:0007669"/>
    <property type="project" value="InterPro"/>
</dbReference>
<comment type="similarity">
    <text evidence="4">Belongs to the FliF family.</text>
</comment>
<dbReference type="GO" id="GO:0003774">
    <property type="term" value="F:cytoskeletal motor activity"/>
    <property type="evidence" value="ECO:0007669"/>
    <property type="project" value="InterPro"/>
</dbReference>
<dbReference type="GO" id="GO:0005886">
    <property type="term" value="C:plasma membrane"/>
    <property type="evidence" value="ECO:0007669"/>
    <property type="project" value="UniProtKB-SubCell"/>
</dbReference>
<keyword evidence="7 12" id="KW-0812">Transmembrane</keyword>
<keyword evidence="15" id="KW-0282">Flagellum</keyword>
<dbReference type="PRINTS" id="PR01009">
    <property type="entry name" value="FLGMRINGFLIF"/>
</dbReference>
<keyword evidence="6" id="KW-1003">Cell membrane</keyword>
<dbReference type="InterPro" id="IPR043427">
    <property type="entry name" value="YscJ/FliF"/>
</dbReference>
<evidence type="ECO:0000313" key="15">
    <source>
        <dbReference type="EMBL" id="VFP87864.1"/>
    </source>
</evidence>
<comment type="function">
    <text evidence="1">The M ring may be actively involved in energy transduction.</text>
</comment>
<feature type="transmembrane region" description="Helical" evidence="12">
    <location>
        <begin position="449"/>
        <end position="467"/>
    </location>
</feature>
<accession>A0A803FTC4</accession>
<evidence type="ECO:0000256" key="3">
    <source>
        <dbReference type="ARBA" id="ARBA00004651"/>
    </source>
</evidence>
<dbReference type="PANTHER" id="PTHR30046:SF0">
    <property type="entry name" value="FLAGELLAR M-RING PROTEIN"/>
    <property type="match status" value="1"/>
</dbReference>
<dbReference type="OrthoDB" id="8554211at2"/>
<keyword evidence="15" id="KW-0969">Cilium</keyword>
<evidence type="ECO:0000259" key="13">
    <source>
        <dbReference type="Pfam" id="PF01514"/>
    </source>
</evidence>
<keyword evidence="15" id="KW-0966">Cell projection</keyword>
<dbReference type="InterPro" id="IPR006182">
    <property type="entry name" value="FliF_N_dom"/>
</dbReference>
<comment type="subunit">
    <text evidence="11">The basal body constitutes a major portion of the flagellar organelle and consists of four rings (L,P,S, and M) mounted on a central rod. The M ring is integral to the inner membrane of the cell and may be connected to the flagellar rod via the S ring. The S (supramembrane ring) lies just distal to the M ring. The L and P rings lie in the outer membrane and the periplasmic space, respectively.</text>
</comment>
<dbReference type="PANTHER" id="PTHR30046">
    <property type="entry name" value="FLAGELLAR M-RING PROTEIN"/>
    <property type="match status" value="1"/>
</dbReference>
<feature type="domain" description="Flagellar M-ring N-terminal" evidence="13">
    <location>
        <begin position="48"/>
        <end position="221"/>
    </location>
</feature>
<dbReference type="InterPro" id="IPR045851">
    <property type="entry name" value="AMP-bd_C_sf"/>
</dbReference>
<evidence type="ECO:0000256" key="4">
    <source>
        <dbReference type="ARBA" id="ARBA00007971"/>
    </source>
</evidence>
<name>A0A803FTC4_9GAMM</name>
<protein>
    <recommendedName>
        <fullName evidence="5">Flagellar M-ring protein</fullName>
    </recommendedName>
</protein>
<evidence type="ECO:0000256" key="8">
    <source>
        <dbReference type="ARBA" id="ARBA00022989"/>
    </source>
</evidence>
<evidence type="ECO:0000256" key="10">
    <source>
        <dbReference type="ARBA" id="ARBA00023143"/>
    </source>
</evidence>
<evidence type="ECO:0000259" key="14">
    <source>
        <dbReference type="Pfam" id="PF08345"/>
    </source>
</evidence>
<dbReference type="Proteomes" id="UP000294455">
    <property type="component" value="Chromosome"/>
</dbReference>
<feature type="transmembrane region" description="Helical" evidence="12">
    <location>
        <begin position="21"/>
        <end position="46"/>
    </location>
</feature>
<dbReference type="RefSeq" id="WP_154049120.1">
    <property type="nucleotide sequence ID" value="NZ_LR217739.1"/>
</dbReference>
<evidence type="ECO:0000256" key="2">
    <source>
        <dbReference type="ARBA" id="ARBA00004117"/>
    </source>
</evidence>
<evidence type="ECO:0000256" key="1">
    <source>
        <dbReference type="ARBA" id="ARBA00003820"/>
    </source>
</evidence>
<dbReference type="AlphaFoldDB" id="A0A803FTC4"/>
<evidence type="ECO:0000256" key="9">
    <source>
        <dbReference type="ARBA" id="ARBA00023136"/>
    </source>
</evidence>
<dbReference type="InterPro" id="IPR000067">
    <property type="entry name" value="FlgMring_FliF"/>
</dbReference>
<feature type="domain" description="Flagellar M-ring C-terminal" evidence="14">
    <location>
        <begin position="368"/>
        <end position="425"/>
    </location>
</feature>
<keyword evidence="10" id="KW-0975">Bacterial flagellum</keyword>
<gene>
    <name evidence="15" type="primary">fliF</name>
    <name evidence="15" type="ORF">BUCIPICE3303_045</name>
</gene>
<dbReference type="Pfam" id="PF01514">
    <property type="entry name" value="YscJ_FliF"/>
    <property type="match status" value="1"/>
</dbReference>
<reference evidence="15 16" key="1">
    <citation type="submission" date="2019-02" db="EMBL/GenBank/DDBJ databases">
        <authorList>
            <person name="Manzano-Marin A."/>
            <person name="Manzano-Marin A."/>
        </authorList>
    </citation>
    <scope>NUCLEOTIDE SEQUENCE [LARGE SCALE GENOMIC DNA]</scope>
    <source>
        <strain evidence="15 16">BuCipiceae</strain>
    </source>
</reference>
<evidence type="ECO:0000256" key="11">
    <source>
        <dbReference type="ARBA" id="ARBA00025936"/>
    </source>
</evidence>
<evidence type="ECO:0000256" key="5">
    <source>
        <dbReference type="ARBA" id="ARBA00017949"/>
    </source>
</evidence>
<keyword evidence="9 12" id="KW-0472">Membrane</keyword>
<evidence type="ECO:0000313" key="16">
    <source>
        <dbReference type="Proteomes" id="UP000294455"/>
    </source>
</evidence>
<sequence length="538" mass="63765">MNFISMFFLNMKKKWNNFLIYFFNKIKFFIFILFCSFCIFFSVFFWSRKVNYVVLYTNLSDADGRWVISKLKNMHISYQFYNSSRTLLVPEDKLSELRFSLLKNNIIKKNHGFELLDKEKFGISQFHEHINYHRGLEGELSQTLERIFPIQHARVHLVCTKDTDFFRDEQVPSASIVVTLFPNTSLTQEQIDAIILLISGSVPNLSPNHIVLVDQFGNILNKFNLNNTKFFNHKQYKNISILEEYYRDRINKILIPIYGLKNFVVHVKINREYKNIPVNDSPIKNINILKPKLKKSLNNVSNILSYQYNRNNKFIMKNDFLSKLFLMNYIHNILLNQNNLSSNLKNNKLDLNLVYRDDNISFLGFKKSDIKNLTITILINYKKNSSGILLPLSKAELKDVEKIIKLAIDFSSNRGDHIKIMNYIFSDSSDALNFQNNFIYKNFNQYYKIYIFFGILITILFFCFLFIKKIFISNKKDFLNSSNSISKCKKNNFQNHTNISDLDKSNDQNKNDFFVKKDILQKNPKIIEKVIRYWINKK</sequence>
<evidence type="ECO:0000256" key="6">
    <source>
        <dbReference type="ARBA" id="ARBA00022475"/>
    </source>
</evidence>
<proteinExistence type="inferred from homology"/>
<dbReference type="InterPro" id="IPR013556">
    <property type="entry name" value="Flag_M-ring_C"/>
</dbReference>